<accession>A0A3P7N8Z9</accession>
<dbReference type="AlphaFoldDB" id="A0A3P7N8Z9"/>
<sequence>MAPFADFIFDLAQRLAELGPDPAEMLLMEALIAFSDARRLQETQEVYMDALQQYTDVKQPKDSTRCHRLLALLADLRRYCVEHVDASTSNHDYDSVMDVKPEKAMLEQIMQHKGPNYTMYHIPR</sequence>
<proteinExistence type="predicted"/>
<keyword evidence="6" id="KW-1185">Reference proteome</keyword>
<dbReference type="SUPFAM" id="SSF48508">
    <property type="entry name" value="Nuclear receptor ligand-binding domain"/>
    <property type="match status" value="1"/>
</dbReference>
<evidence type="ECO:0000313" key="5">
    <source>
        <dbReference type="EMBL" id="VDN31898.1"/>
    </source>
</evidence>
<dbReference type="InterPro" id="IPR035500">
    <property type="entry name" value="NHR-like_dom_sf"/>
</dbReference>
<keyword evidence="2" id="KW-0804">Transcription</keyword>
<evidence type="ECO:0000256" key="2">
    <source>
        <dbReference type="ARBA" id="ARBA00023163"/>
    </source>
</evidence>
<dbReference type="OrthoDB" id="5771769at2759"/>
<dbReference type="Gene3D" id="1.10.565.10">
    <property type="entry name" value="Retinoid X Receptor"/>
    <property type="match status" value="1"/>
</dbReference>
<evidence type="ECO:0000259" key="4">
    <source>
        <dbReference type="PROSITE" id="PS51843"/>
    </source>
</evidence>
<evidence type="ECO:0000256" key="3">
    <source>
        <dbReference type="ARBA" id="ARBA00023170"/>
    </source>
</evidence>
<reference evidence="5 6" key="1">
    <citation type="submission" date="2018-11" db="EMBL/GenBank/DDBJ databases">
        <authorList>
            <consortium name="Pathogen Informatics"/>
        </authorList>
    </citation>
    <scope>NUCLEOTIDE SEQUENCE [LARGE SCALE GENOMIC DNA]</scope>
</reference>
<evidence type="ECO:0000256" key="1">
    <source>
        <dbReference type="ARBA" id="ARBA00023015"/>
    </source>
</evidence>
<name>A0A3P7N8Z9_CYLGO</name>
<evidence type="ECO:0000313" key="6">
    <source>
        <dbReference type="Proteomes" id="UP000271889"/>
    </source>
</evidence>
<protein>
    <recommendedName>
        <fullName evidence="4">NR LBD domain-containing protein</fullName>
    </recommendedName>
</protein>
<feature type="domain" description="NR LBD" evidence="4">
    <location>
        <begin position="1"/>
        <end position="109"/>
    </location>
</feature>
<keyword evidence="1" id="KW-0805">Transcription regulation</keyword>
<dbReference type="Proteomes" id="UP000271889">
    <property type="component" value="Unassembled WGS sequence"/>
</dbReference>
<dbReference type="Pfam" id="PF00104">
    <property type="entry name" value="Hormone_recep"/>
    <property type="match status" value="1"/>
</dbReference>
<dbReference type="InterPro" id="IPR000536">
    <property type="entry name" value="Nucl_hrmn_rcpt_lig-bd"/>
</dbReference>
<dbReference type="PROSITE" id="PS51843">
    <property type="entry name" value="NR_LBD"/>
    <property type="match status" value="1"/>
</dbReference>
<organism evidence="5 6">
    <name type="scientific">Cylicostephanus goldi</name>
    <name type="common">Nematode worm</name>
    <dbReference type="NCBI Taxonomy" id="71465"/>
    <lineage>
        <taxon>Eukaryota</taxon>
        <taxon>Metazoa</taxon>
        <taxon>Ecdysozoa</taxon>
        <taxon>Nematoda</taxon>
        <taxon>Chromadorea</taxon>
        <taxon>Rhabditida</taxon>
        <taxon>Rhabditina</taxon>
        <taxon>Rhabditomorpha</taxon>
        <taxon>Strongyloidea</taxon>
        <taxon>Strongylidae</taxon>
        <taxon>Cylicostephanus</taxon>
    </lineage>
</organism>
<keyword evidence="3" id="KW-0675">Receptor</keyword>
<gene>
    <name evidence="5" type="ORF">CGOC_LOCUS11956</name>
</gene>
<dbReference type="EMBL" id="UYRV01119763">
    <property type="protein sequence ID" value="VDN31898.1"/>
    <property type="molecule type" value="Genomic_DNA"/>
</dbReference>